<accession>A0ABN3VJG7</accession>
<dbReference type="InterPro" id="IPR029063">
    <property type="entry name" value="SAM-dependent_MTases_sf"/>
</dbReference>
<dbReference type="PANTHER" id="PTHR42912:SF93">
    <property type="entry name" value="N6-ADENOSINE-METHYLTRANSFERASE TMT1A"/>
    <property type="match status" value="1"/>
</dbReference>
<evidence type="ECO:0000313" key="2">
    <source>
        <dbReference type="EMBL" id="GAA2811203.1"/>
    </source>
</evidence>
<dbReference type="CDD" id="cd02440">
    <property type="entry name" value="AdoMet_MTases"/>
    <property type="match status" value="1"/>
</dbReference>
<keyword evidence="2" id="KW-0808">Transferase</keyword>
<evidence type="ECO:0000259" key="1">
    <source>
        <dbReference type="Pfam" id="PF08242"/>
    </source>
</evidence>
<organism evidence="2 3">
    <name type="scientific">Saccharopolyspora taberi</name>
    <dbReference type="NCBI Taxonomy" id="60895"/>
    <lineage>
        <taxon>Bacteria</taxon>
        <taxon>Bacillati</taxon>
        <taxon>Actinomycetota</taxon>
        <taxon>Actinomycetes</taxon>
        <taxon>Pseudonocardiales</taxon>
        <taxon>Pseudonocardiaceae</taxon>
        <taxon>Saccharopolyspora</taxon>
    </lineage>
</organism>
<dbReference type="Proteomes" id="UP001500979">
    <property type="component" value="Unassembled WGS sequence"/>
</dbReference>
<dbReference type="InterPro" id="IPR013217">
    <property type="entry name" value="Methyltransf_12"/>
</dbReference>
<dbReference type="InterPro" id="IPR050508">
    <property type="entry name" value="Methyltransf_Superfamily"/>
</dbReference>
<reference evidence="2 3" key="1">
    <citation type="journal article" date="2019" name="Int. J. Syst. Evol. Microbiol.">
        <title>The Global Catalogue of Microorganisms (GCM) 10K type strain sequencing project: providing services to taxonomists for standard genome sequencing and annotation.</title>
        <authorList>
            <consortium name="The Broad Institute Genomics Platform"/>
            <consortium name="The Broad Institute Genome Sequencing Center for Infectious Disease"/>
            <person name="Wu L."/>
            <person name="Ma J."/>
        </authorList>
    </citation>
    <scope>NUCLEOTIDE SEQUENCE [LARGE SCALE GENOMIC DNA]</scope>
    <source>
        <strain evidence="2 3">JCM 9383</strain>
    </source>
</reference>
<dbReference type="EMBL" id="BAAAUX010000023">
    <property type="protein sequence ID" value="GAA2811203.1"/>
    <property type="molecule type" value="Genomic_DNA"/>
</dbReference>
<keyword evidence="2" id="KW-0489">Methyltransferase</keyword>
<dbReference type="Pfam" id="PF08242">
    <property type="entry name" value="Methyltransf_12"/>
    <property type="match status" value="1"/>
</dbReference>
<dbReference type="GO" id="GO:0032259">
    <property type="term" value="P:methylation"/>
    <property type="evidence" value="ECO:0007669"/>
    <property type="project" value="UniProtKB-KW"/>
</dbReference>
<dbReference type="RefSeq" id="WP_344684256.1">
    <property type="nucleotide sequence ID" value="NZ_BAAAUX010000023.1"/>
</dbReference>
<dbReference type="Gene3D" id="3.40.50.150">
    <property type="entry name" value="Vaccinia Virus protein VP39"/>
    <property type="match status" value="1"/>
</dbReference>
<sequence length="286" mass="30747">MGVHSHDNIDWNDRLHRLREIDELTAPETAALVERLLRPEDRAVAEIGSGAGGSAAAFARALSGTGGVVTVVDSAPELLTVAAETARNAAPDVEIRPVRADAADDGLPDLVGQADLVFAAFVAHHLPDQLAGLRRMAGAVRPGGRLALVEFGLEPRVLPWDVGVGEPGLELRLIALREQWFRRMRADMDGSVRLPIGWSSALPQAGLTDVETWSYLVDRPAPVSGVALNAAVNRLEFLRRTAEEAGSAEDLDAITRLLDPESPHYVRGRDDVQYLVAHTVHVGTKP</sequence>
<dbReference type="GO" id="GO:0008168">
    <property type="term" value="F:methyltransferase activity"/>
    <property type="evidence" value="ECO:0007669"/>
    <property type="project" value="UniProtKB-KW"/>
</dbReference>
<evidence type="ECO:0000313" key="3">
    <source>
        <dbReference type="Proteomes" id="UP001500979"/>
    </source>
</evidence>
<comment type="caution">
    <text evidence="2">The sequence shown here is derived from an EMBL/GenBank/DDBJ whole genome shotgun (WGS) entry which is preliminary data.</text>
</comment>
<name>A0ABN3VJG7_9PSEU</name>
<feature type="domain" description="Methyltransferase type 12" evidence="1">
    <location>
        <begin position="46"/>
        <end position="146"/>
    </location>
</feature>
<proteinExistence type="predicted"/>
<gene>
    <name evidence="2" type="ORF">GCM10010470_53190</name>
</gene>
<protein>
    <submittedName>
        <fullName evidence="2">Class I SAM-dependent methyltransferase</fullName>
    </submittedName>
</protein>
<keyword evidence="3" id="KW-1185">Reference proteome</keyword>
<dbReference type="PANTHER" id="PTHR42912">
    <property type="entry name" value="METHYLTRANSFERASE"/>
    <property type="match status" value="1"/>
</dbReference>
<dbReference type="SUPFAM" id="SSF53335">
    <property type="entry name" value="S-adenosyl-L-methionine-dependent methyltransferases"/>
    <property type="match status" value="1"/>
</dbReference>